<feature type="compositionally biased region" description="Basic and acidic residues" evidence="5">
    <location>
        <begin position="63"/>
        <end position="78"/>
    </location>
</feature>
<reference evidence="6" key="1">
    <citation type="journal article" date="2008" name="BMC Genomics">
        <title>A conifer genomics resource of 200,000 spruce (Picea spp.) ESTs and 6,464 high-quality, sequence-finished full-length cDNAs for Sitka spruce (Picea sitchensis).</title>
        <authorList>
            <person name="Ralph S.G."/>
            <person name="Chun H.J."/>
            <person name="Kolosova N."/>
            <person name="Cooper D."/>
            <person name="Oddy C."/>
            <person name="Ritland C.E."/>
            <person name="Kirkpatrick R."/>
            <person name="Moore R."/>
            <person name="Barber S."/>
            <person name="Holt R.A."/>
            <person name="Jones S.J."/>
            <person name="Marra M.A."/>
            <person name="Douglas C.J."/>
            <person name="Ritland K."/>
            <person name="Bohlmann J."/>
        </authorList>
    </citation>
    <scope>NUCLEOTIDE SEQUENCE</scope>
    <source>
        <tissue evidence="6">Green portion of the leader tissue</tissue>
    </source>
</reference>
<feature type="region of interest" description="Disordered" evidence="5">
    <location>
        <begin position="63"/>
        <end position="171"/>
    </location>
</feature>
<sequence length="620" mass="67313">MSVASSISVAMDAEESTKERLPKALLELQFQSSALVNFTVQWKELEDHFNELEKLMQKRFEELGRKGTENEMEKKSAAEKSSGNPSNEKEKKIAAEKSSGNPSNEKEKKSAAEKSSGNPNNEKEKKSAAEKSIGNPNNEKEEKSVAEKSTGNPNKTSEEQAAAQNSTRNPYKTSLALKVDVKPCPQLKSLCEKMDGKGLKKFLVHCSGIRDEAPRALRCAADPAKLVLQTLEGFYPAGDGRKSTDQAERCACYLLLQALPFVLSPDEVSSEAKKDAQKIAAAWKSKHKDDSESRIKIEVLAFLQLLVSFGISKEFKDDDICELVLRISHQPEVYELCRALQISHKIPDIVEKLRSSRRCFPAVRFVYAFGLEEKISPVSLLKGYLEDEKKVSQQLLQNGRDPDRAQLAAISREIVALNAVIKFTEGHKLESQMPIKDLQKRVDQLNKTKSDRKRHAETIKFWTKRPCLSSGAGVASGAGAGASSGAGAGAGAGVSSGAGVASAAFALSNSSALLPKLNPPSSFTLSNSSDLYRPAPMASIPSYNLPGQGVYDGGSQGIYRSAYDVGSNPSSLSRSHLYPTDSLQSSLYGVGSFHGSINYGSYNIDSGVPPATSYQSSYLH</sequence>
<dbReference type="InterPro" id="IPR012474">
    <property type="entry name" value="Frigida"/>
</dbReference>
<evidence type="ECO:0000256" key="1">
    <source>
        <dbReference type="ARBA" id="ARBA00008956"/>
    </source>
</evidence>
<proteinExistence type="evidence at transcript level"/>
<evidence type="ECO:0000256" key="5">
    <source>
        <dbReference type="SAM" id="MobiDB-lite"/>
    </source>
</evidence>
<keyword evidence="2 4" id="KW-0221">Differentiation</keyword>
<protein>
    <recommendedName>
        <fullName evidence="4">FRIGIDA-like protein</fullName>
    </recommendedName>
</protein>
<accession>A9NV86</accession>
<evidence type="ECO:0000256" key="2">
    <source>
        <dbReference type="ARBA" id="ARBA00022782"/>
    </source>
</evidence>
<dbReference type="AlphaFoldDB" id="A9NV86"/>
<name>A9NV86_PICSI</name>
<evidence type="ECO:0000313" key="6">
    <source>
        <dbReference type="EMBL" id="ABK24547.1"/>
    </source>
</evidence>
<keyword evidence="4" id="KW-0217">Developmental protein</keyword>
<evidence type="ECO:0000256" key="3">
    <source>
        <dbReference type="ARBA" id="ARBA00023089"/>
    </source>
</evidence>
<feature type="compositionally biased region" description="Polar residues" evidence="5">
    <location>
        <begin position="162"/>
        <end position="171"/>
    </location>
</feature>
<dbReference type="GO" id="GO:0030154">
    <property type="term" value="P:cell differentiation"/>
    <property type="evidence" value="ECO:0007669"/>
    <property type="project" value="UniProtKB-KW"/>
</dbReference>
<organism evidence="6">
    <name type="scientific">Picea sitchensis</name>
    <name type="common">Sitka spruce</name>
    <name type="synonym">Pinus sitchensis</name>
    <dbReference type="NCBI Taxonomy" id="3332"/>
    <lineage>
        <taxon>Eukaryota</taxon>
        <taxon>Viridiplantae</taxon>
        <taxon>Streptophyta</taxon>
        <taxon>Embryophyta</taxon>
        <taxon>Tracheophyta</taxon>
        <taxon>Spermatophyta</taxon>
        <taxon>Pinopsida</taxon>
        <taxon>Pinidae</taxon>
        <taxon>Conifers I</taxon>
        <taxon>Pinales</taxon>
        <taxon>Pinaceae</taxon>
        <taxon>Picea</taxon>
    </lineage>
</organism>
<keyword evidence="3 4" id="KW-0287">Flowering</keyword>
<dbReference type="OMA" id="ERCACYL"/>
<comment type="similarity">
    <text evidence="1 4">Belongs to the Frigida family.</text>
</comment>
<dbReference type="Pfam" id="PF07899">
    <property type="entry name" value="Frigida"/>
    <property type="match status" value="1"/>
</dbReference>
<dbReference type="PANTHER" id="PTHR31791">
    <property type="entry name" value="FRIGIDA-LIKE PROTEIN 3-RELATED"/>
    <property type="match status" value="1"/>
</dbReference>
<dbReference type="EMBL" id="EF085240">
    <property type="protein sequence ID" value="ABK24547.1"/>
    <property type="molecule type" value="mRNA"/>
</dbReference>
<evidence type="ECO:0000256" key="4">
    <source>
        <dbReference type="RuleBase" id="RU364012"/>
    </source>
</evidence>
<dbReference type="PANTHER" id="PTHR31791:SF4">
    <property type="entry name" value="FRIGIDA-LIKE PROTEIN 3"/>
    <property type="match status" value="1"/>
</dbReference>